<evidence type="ECO:0000256" key="3">
    <source>
        <dbReference type="SAM" id="MobiDB-lite"/>
    </source>
</evidence>
<dbReference type="OrthoDB" id="2535391at2759"/>
<feature type="domain" description="RING-type" evidence="4">
    <location>
        <begin position="12"/>
        <end position="49"/>
    </location>
</feature>
<evidence type="ECO:0000256" key="2">
    <source>
        <dbReference type="SAM" id="Coils"/>
    </source>
</evidence>
<accession>A0A1Q3A9V2</accession>
<dbReference type="GO" id="GO:0007131">
    <property type="term" value="P:reciprocal meiotic recombination"/>
    <property type="evidence" value="ECO:0007669"/>
    <property type="project" value="InterPro"/>
</dbReference>
<evidence type="ECO:0000313" key="6">
    <source>
        <dbReference type="Proteomes" id="UP000187013"/>
    </source>
</evidence>
<dbReference type="GO" id="GO:0016925">
    <property type="term" value="P:protein sumoylation"/>
    <property type="evidence" value="ECO:0007669"/>
    <property type="project" value="TreeGrafter"/>
</dbReference>
<feature type="region of interest" description="Disordered" evidence="3">
    <location>
        <begin position="299"/>
        <end position="323"/>
    </location>
</feature>
<dbReference type="InterPro" id="IPR001841">
    <property type="entry name" value="Znf_RING"/>
</dbReference>
<comment type="caution">
    <text evidence="5">The sequence shown here is derived from an EMBL/GenBank/DDBJ whole genome shotgun (WGS) entry which is preliminary data.</text>
</comment>
<dbReference type="EMBL" id="BDGX01000033">
    <property type="protein sequence ID" value="GAV52539.1"/>
    <property type="molecule type" value="Genomic_DNA"/>
</dbReference>
<dbReference type="GO" id="GO:0019789">
    <property type="term" value="F:SUMO transferase activity"/>
    <property type="evidence" value="ECO:0007669"/>
    <property type="project" value="InterPro"/>
</dbReference>
<protein>
    <recommendedName>
        <fullName evidence="4">RING-type domain-containing protein</fullName>
    </recommendedName>
</protein>
<organism evidence="5 6">
    <name type="scientific">Zygosaccharomyces rouxii</name>
    <dbReference type="NCBI Taxonomy" id="4956"/>
    <lineage>
        <taxon>Eukaryota</taxon>
        <taxon>Fungi</taxon>
        <taxon>Dikarya</taxon>
        <taxon>Ascomycota</taxon>
        <taxon>Saccharomycotina</taxon>
        <taxon>Saccharomycetes</taxon>
        <taxon>Saccharomycetales</taxon>
        <taxon>Saccharomycetaceae</taxon>
        <taxon>Zygosaccharomyces</taxon>
    </lineage>
</organism>
<feature type="compositionally biased region" description="Polar residues" evidence="3">
    <location>
        <begin position="299"/>
        <end position="317"/>
    </location>
</feature>
<keyword evidence="1" id="KW-0469">Meiosis</keyword>
<keyword evidence="2" id="KW-0175">Coiled coil</keyword>
<dbReference type="GO" id="GO:0000795">
    <property type="term" value="C:synaptonemal complex"/>
    <property type="evidence" value="ECO:0007669"/>
    <property type="project" value="InterPro"/>
</dbReference>
<evidence type="ECO:0000313" key="5">
    <source>
        <dbReference type="EMBL" id="GAV52539.1"/>
    </source>
</evidence>
<dbReference type="PANTHER" id="PTHR22663:SF17">
    <property type="entry name" value="RING FINGER PROTEIN NARYA-RELATED"/>
    <property type="match status" value="1"/>
</dbReference>
<dbReference type="GO" id="GO:0007129">
    <property type="term" value="P:homologous chromosome pairing at meiosis"/>
    <property type="evidence" value="ECO:0007669"/>
    <property type="project" value="TreeGrafter"/>
</dbReference>
<dbReference type="Proteomes" id="UP000187013">
    <property type="component" value="Unassembled WGS sequence"/>
</dbReference>
<sequence length="323" mass="36310">MAPSLFDQPFVHCGVCHRHSSQDDPLYLTSCAHTLCSQHMNVKVCPICHISDILVIKLAESKQLPDEIKTLFQPIPSLLENLHNVSQFQITGMVNQCHYYQSVCEKLKEKCARQRQLLFQAKQELDSVAHLKSRIAELESQLQSQYTPSTSAVFSGLRANHRAPDTVDLTLEDNQEESFIRKLKTTNSLRNKRHTVDLPNSENSSTSSISNIMAESTHVDKLINPPEITTKKSSDLSQFSNNLPHALNKLRIVKRNHTLNNGGNATNSRGQQGLVTHMRSSTSSNNVMRAQTQTNLLMRRNTTSRGPIGSSQGSNNNKFRRVR</sequence>
<reference evidence="5 6" key="1">
    <citation type="submission" date="2016-08" db="EMBL/GenBank/DDBJ databases">
        <title>Draft genome sequence of allopolyploid Zygosaccharomyces rouxii.</title>
        <authorList>
            <person name="Watanabe J."/>
            <person name="Uehara K."/>
            <person name="Mogi Y."/>
            <person name="Tsukioka Y."/>
        </authorList>
    </citation>
    <scope>NUCLEOTIDE SEQUENCE [LARGE SCALE GENOMIC DNA]</scope>
    <source>
        <strain evidence="5 6">NBRC 110957</strain>
    </source>
</reference>
<dbReference type="Pfam" id="PF14634">
    <property type="entry name" value="zf-RING_5"/>
    <property type="match status" value="1"/>
</dbReference>
<dbReference type="PANTHER" id="PTHR22663">
    <property type="entry name" value="RING FINGER PROTEIN NARYA-RELATED"/>
    <property type="match status" value="1"/>
</dbReference>
<dbReference type="AlphaFoldDB" id="A0A1Q3A9V2"/>
<gene>
    <name evidence="5" type="ORF">ZYGR_0AG05300</name>
</gene>
<dbReference type="InterPro" id="IPR042123">
    <property type="entry name" value="Zip3/RNF212-like"/>
</dbReference>
<feature type="coiled-coil region" evidence="2">
    <location>
        <begin position="104"/>
        <end position="141"/>
    </location>
</feature>
<proteinExistence type="predicted"/>
<evidence type="ECO:0000259" key="4">
    <source>
        <dbReference type="Pfam" id="PF14634"/>
    </source>
</evidence>
<name>A0A1Q3A9V2_ZYGRO</name>
<evidence type="ECO:0000256" key="1">
    <source>
        <dbReference type="ARBA" id="ARBA00023254"/>
    </source>
</evidence>